<dbReference type="Pfam" id="PF06445">
    <property type="entry name" value="GyrI-like"/>
    <property type="match status" value="1"/>
</dbReference>
<feature type="domain" description="AraC effector-binding" evidence="2">
    <location>
        <begin position="189"/>
        <end position="348"/>
    </location>
</feature>
<dbReference type="InterPro" id="IPR010499">
    <property type="entry name" value="AraC_E-bd"/>
</dbReference>
<reference evidence="3 4" key="1">
    <citation type="submission" date="2019-08" db="EMBL/GenBank/DDBJ databases">
        <title>Draft genome sequence of Ulvibacter marinus type strain NBRC 109484.</title>
        <authorList>
            <person name="Kawano K."/>
            <person name="Ushijima N."/>
            <person name="Kihara M."/>
            <person name="Itoh H."/>
        </authorList>
    </citation>
    <scope>NUCLEOTIDE SEQUENCE [LARGE SCALE GENOMIC DNA]</scope>
    <source>
        <strain evidence="3 4">NBRC 109484</strain>
    </source>
</reference>
<sequence>MKFLKYIFFLLLIVIIVGALYFGTKDGTYEVAESKIMDAPASVIYDNVKDYKNWQNWGPWMTVDPDINITYAEKTEGEGATYSWTSDNMEVGNGSMETLKVIPNKEIEQKITFNTPIGDSKSDVFWKFEPVEGTPSQTKVTWGMKGEQSLLEKVFMTFQDEDLETSISTMYQEGLSNLEKDVKDEMQRFEITVDGITKYGGGYYLYATTAARIQDVGMKMGQLMNEVTSFMTQNNIAMSGPTFTVYNQIDEGNGTAIFSTGAPVREKIETPNGSPVISGYMEPVTTIKVILKGDYKNLQEAYTKGANFIIKNGYTPHPTAKMFEVYATNPKEVPNPSNWITEIYLPILEIETPQ</sequence>
<organism evidence="3 4">
    <name type="scientific">Patiriisocius marinus</name>
    <dbReference type="NCBI Taxonomy" id="1397112"/>
    <lineage>
        <taxon>Bacteria</taxon>
        <taxon>Pseudomonadati</taxon>
        <taxon>Bacteroidota</taxon>
        <taxon>Flavobacteriia</taxon>
        <taxon>Flavobacteriales</taxon>
        <taxon>Flavobacteriaceae</taxon>
        <taxon>Patiriisocius</taxon>
    </lineage>
</organism>
<evidence type="ECO:0000313" key="4">
    <source>
        <dbReference type="Proteomes" id="UP000326509"/>
    </source>
</evidence>
<gene>
    <name evidence="3" type="ORF">ULMA_18720</name>
</gene>
<keyword evidence="1" id="KW-1133">Transmembrane helix</keyword>
<keyword evidence="1" id="KW-0812">Transmembrane</keyword>
<dbReference type="InterPro" id="IPR023393">
    <property type="entry name" value="START-like_dom_sf"/>
</dbReference>
<protein>
    <recommendedName>
        <fullName evidence="2">AraC effector-binding domain-containing protein</fullName>
    </recommendedName>
</protein>
<dbReference type="CDD" id="cd07818">
    <property type="entry name" value="SRPBCC_1"/>
    <property type="match status" value="1"/>
</dbReference>
<dbReference type="EMBL" id="BKCG01000004">
    <property type="protein sequence ID" value="GER59764.1"/>
    <property type="molecule type" value="Genomic_DNA"/>
</dbReference>
<name>A0A5J4IXR4_9FLAO</name>
<dbReference type="InterPro" id="IPR019587">
    <property type="entry name" value="Polyketide_cyclase/dehydratase"/>
</dbReference>
<feature type="transmembrane region" description="Helical" evidence="1">
    <location>
        <begin position="6"/>
        <end position="24"/>
    </location>
</feature>
<evidence type="ECO:0000259" key="2">
    <source>
        <dbReference type="SMART" id="SM00871"/>
    </source>
</evidence>
<dbReference type="SUPFAM" id="SSF55961">
    <property type="entry name" value="Bet v1-like"/>
    <property type="match status" value="1"/>
</dbReference>
<proteinExistence type="predicted"/>
<dbReference type="SMART" id="SM00871">
    <property type="entry name" value="AraC_E_bind"/>
    <property type="match status" value="1"/>
</dbReference>
<accession>A0A5J4IXR4</accession>
<keyword evidence="4" id="KW-1185">Reference proteome</keyword>
<evidence type="ECO:0000256" key="1">
    <source>
        <dbReference type="SAM" id="Phobius"/>
    </source>
</evidence>
<dbReference type="InterPro" id="IPR011256">
    <property type="entry name" value="Reg_factor_effector_dom_sf"/>
</dbReference>
<dbReference type="OrthoDB" id="9807923at2"/>
<evidence type="ECO:0000313" key="3">
    <source>
        <dbReference type="EMBL" id="GER59764.1"/>
    </source>
</evidence>
<dbReference type="Gene3D" id="3.20.80.10">
    <property type="entry name" value="Regulatory factor, effector binding domain"/>
    <property type="match status" value="1"/>
</dbReference>
<dbReference type="AlphaFoldDB" id="A0A5J4IXR4"/>
<dbReference type="InterPro" id="IPR029442">
    <property type="entry name" value="GyrI-like"/>
</dbReference>
<dbReference type="SUPFAM" id="SSF55136">
    <property type="entry name" value="Probable bacterial effector-binding domain"/>
    <property type="match status" value="1"/>
</dbReference>
<dbReference type="Proteomes" id="UP000326509">
    <property type="component" value="Unassembled WGS sequence"/>
</dbReference>
<dbReference type="Pfam" id="PF10604">
    <property type="entry name" value="Polyketide_cyc2"/>
    <property type="match status" value="1"/>
</dbReference>
<dbReference type="Gene3D" id="3.30.530.20">
    <property type="match status" value="1"/>
</dbReference>
<dbReference type="RefSeq" id="WP_151674219.1">
    <property type="nucleotide sequence ID" value="NZ_BKCG01000004.1"/>
</dbReference>
<comment type="caution">
    <text evidence="3">The sequence shown here is derived from an EMBL/GenBank/DDBJ whole genome shotgun (WGS) entry which is preliminary data.</text>
</comment>
<keyword evidence="1" id="KW-0472">Membrane</keyword>